<dbReference type="InterPro" id="IPR004636">
    <property type="entry name" value="AcOrn/SuccOrn_fam"/>
</dbReference>
<feature type="binding site" evidence="5">
    <location>
        <position position="295"/>
    </location>
    <ligand>
        <name>pyridoxal 5'-phosphate</name>
        <dbReference type="ChEBI" id="CHEBI:597326"/>
    </ligand>
</feature>
<dbReference type="InterPro" id="IPR050103">
    <property type="entry name" value="Class-III_PLP-dep_AT"/>
</dbReference>
<dbReference type="GO" id="GO:0030170">
    <property type="term" value="F:pyridoxal phosphate binding"/>
    <property type="evidence" value="ECO:0007669"/>
    <property type="project" value="InterPro"/>
</dbReference>
<proteinExistence type="inferred from homology"/>
<keyword evidence="2 5" id="KW-0028">Amino-acid biosynthesis</keyword>
<feature type="binding site" evidence="5">
    <location>
        <position position="294"/>
    </location>
    <ligand>
        <name>N(2)-acetyl-L-ornithine</name>
        <dbReference type="ChEBI" id="CHEBI:57805"/>
    </ligand>
</feature>
<dbReference type="PANTHER" id="PTHR11986">
    <property type="entry name" value="AMINOTRANSFERASE CLASS III"/>
    <property type="match status" value="1"/>
</dbReference>
<evidence type="ECO:0000256" key="4">
    <source>
        <dbReference type="ARBA" id="ARBA00022898"/>
    </source>
</evidence>
<dbReference type="CDD" id="cd00610">
    <property type="entry name" value="OAT_like"/>
    <property type="match status" value="1"/>
</dbReference>
<dbReference type="GO" id="GO:0042802">
    <property type="term" value="F:identical protein binding"/>
    <property type="evidence" value="ECO:0007669"/>
    <property type="project" value="TreeGrafter"/>
</dbReference>
<comment type="miscellaneous">
    <text evidence="5">May also have succinyldiaminopimelate aminotransferase activity, thus carrying out the corresponding step in lysine biosynthesis.</text>
</comment>
<gene>
    <name evidence="5" type="primary">argD</name>
    <name evidence="6" type="ORF">ENQ20_01950</name>
</gene>
<evidence type="ECO:0000256" key="2">
    <source>
        <dbReference type="ARBA" id="ARBA00022605"/>
    </source>
</evidence>
<protein>
    <recommendedName>
        <fullName evidence="5">Acetylornithine aminotransferase</fullName>
        <shortName evidence="5">ACOAT</shortName>
        <ecNumber evidence="5">2.6.1.11</ecNumber>
    </recommendedName>
</protein>
<evidence type="ECO:0000256" key="5">
    <source>
        <dbReference type="HAMAP-Rule" id="MF_01107"/>
    </source>
</evidence>
<dbReference type="EMBL" id="DSMG01000029">
    <property type="protein sequence ID" value="HDX30236.1"/>
    <property type="molecule type" value="Genomic_DNA"/>
</dbReference>
<organism evidence="6">
    <name type="scientific">Caldilinea aerophila</name>
    <dbReference type="NCBI Taxonomy" id="133453"/>
    <lineage>
        <taxon>Bacteria</taxon>
        <taxon>Bacillati</taxon>
        <taxon>Chloroflexota</taxon>
        <taxon>Caldilineae</taxon>
        <taxon>Caldilineales</taxon>
        <taxon>Caldilineaceae</taxon>
        <taxon>Caldilinea</taxon>
    </lineage>
</organism>
<dbReference type="UniPathway" id="UPA00068">
    <property type="reaction ID" value="UER00109"/>
</dbReference>
<comment type="cofactor">
    <cofactor evidence="5">
        <name>pyridoxal 5'-phosphate</name>
        <dbReference type="ChEBI" id="CHEBI:597326"/>
    </cofactor>
    <text evidence="5">Binds 1 pyridoxal phosphate per subunit.</text>
</comment>
<evidence type="ECO:0000256" key="1">
    <source>
        <dbReference type="ARBA" id="ARBA00022576"/>
    </source>
</evidence>
<keyword evidence="5" id="KW-0963">Cytoplasm</keyword>
<keyword evidence="1 5" id="KW-0032">Aminotransferase</keyword>
<dbReference type="Pfam" id="PF00202">
    <property type="entry name" value="Aminotran_3"/>
    <property type="match status" value="1"/>
</dbReference>
<sequence>MNAQEIIELEQQYVLGVYARAPFVLERGEGSTLYDTEGRAYLDCVAGIAVNALGYNDAGIRQAIQEALATGLLHVSNLYHTAPHARLAALLCETSFADKVHFCNSGAEANEGAFKFARRYGRAHGGEEKVEILAFTNAFHGRTMGALAATPRPKYQDPFKPLMPGVRFAEFNDLESARRQMDERVCAIIVEPVQGEGGIHPATPEFLAGLRDLADEFDALLIYDEVQCGVGRTGSLWAHQGYCNQRGSCTCENGCRFEPDILTAAKPLAGGLPIGAILMRQRVADVMQKGDHGSTFAGGPFITHVAYHVVSRIAQPDFLAAVEAKGKLLRELIEEINSPHIQEIRGKGLMIGVELDIEAAEVINRGYQEGLILVNAGPNVLRLVPPLVITEREIYQVVERLARAVRSA</sequence>
<feature type="binding site" evidence="5">
    <location>
        <position position="139"/>
    </location>
    <ligand>
        <name>pyridoxal 5'-phosphate</name>
        <dbReference type="ChEBI" id="CHEBI:597326"/>
    </ligand>
</feature>
<name>A0A7C1FFA8_9CHLR</name>
<comment type="similarity">
    <text evidence="5">Belongs to the class-III pyridoxal-phosphate-dependent aminotransferase family. ArgD subfamily.</text>
</comment>
<dbReference type="SUPFAM" id="SSF53383">
    <property type="entry name" value="PLP-dependent transferases"/>
    <property type="match status" value="1"/>
</dbReference>
<dbReference type="HAMAP" id="MF_01107">
    <property type="entry name" value="ArgD_aminotrans_3"/>
    <property type="match status" value="1"/>
</dbReference>
<feature type="binding site" evidence="5">
    <location>
        <position position="142"/>
    </location>
    <ligand>
        <name>N(2)-acetyl-L-ornithine</name>
        <dbReference type="ChEBI" id="CHEBI:57805"/>
    </ligand>
</feature>
<dbReference type="NCBIfam" id="NF002325">
    <property type="entry name" value="PRK01278.1"/>
    <property type="match status" value="1"/>
</dbReference>
<comment type="pathway">
    <text evidence="5">Amino-acid biosynthesis; L-arginine biosynthesis; N(2)-acetyl-L-ornithine from L-glutamate: step 4/4.</text>
</comment>
<comment type="caution">
    <text evidence="6">The sequence shown here is derived from an EMBL/GenBank/DDBJ whole genome shotgun (WGS) entry which is preliminary data.</text>
</comment>
<dbReference type="InterPro" id="IPR015422">
    <property type="entry name" value="PyrdxlP-dep_Trfase_small"/>
</dbReference>
<dbReference type="GO" id="GO:0005737">
    <property type="term" value="C:cytoplasm"/>
    <property type="evidence" value="ECO:0007669"/>
    <property type="project" value="UniProtKB-SubCell"/>
</dbReference>
<dbReference type="GO" id="GO:0006526">
    <property type="term" value="P:L-arginine biosynthetic process"/>
    <property type="evidence" value="ECO:0007669"/>
    <property type="project" value="UniProtKB-UniRule"/>
</dbReference>
<evidence type="ECO:0000256" key="3">
    <source>
        <dbReference type="ARBA" id="ARBA00022679"/>
    </source>
</evidence>
<comment type="catalytic activity">
    <reaction evidence="5">
        <text>N(2)-acetyl-L-ornithine + 2-oxoglutarate = N-acetyl-L-glutamate 5-semialdehyde + L-glutamate</text>
        <dbReference type="Rhea" id="RHEA:18049"/>
        <dbReference type="ChEBI" id="CHEBI:16810"/>
        <dbReference type="ChEBI" id="CHEBI:29123"/>
        <dbReference type="ChEBI" id="CHEBI:29985"/>
        <dbReference type="ChEBI" id="CHEBI:57805"/>
        <dbReference type="EC" id="2.6.1.11"/>
    </reaction>
</comment>
<dbReference type="NCBIfam" id="TIGR00707">
    <property type="entry name" value="argD"/>
    <property type="match status" value="1"/>
</dbReference>
<dbReference type="PANTHER" id="PTHR11986:SF79">
    <property type="entry name" value="ACETYLORNITHINE AMINOTRANSFERASE, MITOCHONDRIAL"/>
    <property type="match status" value="1"/>
</dbReference>
<feature type="binding site" evidence="5">
    <location>
        <begin position="224"/>
        <end position="227"/>
    </location>
    <ligand>
        <name>pyridoxal 5'-phosphate</name>
        <dbReference type="ChEBI" id="CHEBI:597326"/>
    </ligand>
</feature>
<dbReference type="EC" id="2.6.1.11" evidence="5"/>
<comment type="subcellular location">
    <subcellularLocation>
        <location evidence="5">Cytoplasm</location>
    </subcellularLocation>
</comment>
<keyword evidence="3 5" id="KW-0808">Transferase</keyword>
<accession>A0A7C1FFA8</accession>
<dbReference type="AlphaFoldDB" id="A0A7C1FFA8"/>
<dbReference type="InterPro" id="IPR015424">
    <property type="entry name" value="PyrdxlP-dep_Trfase"/>
</dbReference>
<feature type="binding site" evidence="5">
    <location>
        <begin position="106"/>
        <end position="107"/>
    </location>
    <ligand>
        <name>pyridoxal 5'-phosphate</name>
        <dbReference type="ChEBI" id="CHEBI:597326"/>
    </ligand>
</feature>
<dbReference type="GO" id="GO:0003992">
    <property type="term" value="F:N2-acetyl-L-ornithine:2-oxoglutarate 5-aminotransferase activity"/>
    <property type="evidence" value="ECO:0007669"/>
    <property type="project" value="UniProtKB-UniRule"/>
</dbReference>
<dbReference type="InterPro" id="IPR005814">
    <property type="entry name" value="Aminotrans_3"/>
</dbReference>
<keyword evidence="4 5" id="KW-0663">Pyridoxal phosphate</keyword>
<dbReference type="Gene3D" id="3.40.640.10">
    <property type="entry name" value="Type I PLP-dependent aspartate aminotransferase-like (Major domain)"/>
    <property type="match status" value="1"/>
</dbReference>
<reference evidence="6" key="1">
    <citation type="journal article" date="2020" name="mSystems">
        <title>Genome- and Community-Level Interaction Insights into Carbon Utilization and Element Cycling Functions of Hydrothermarchaeota in Hydrothermal Sediment.</title>
        <authorList>
            <person name="Zhou Z."/>
            <person name="Liu Y."/>
            <person name="Xu W."/>
            <person name="Pan J."/>
            <person name="Luo Z.H."/>
            <person name="Li M."/>
        </authorList>
    </citation>
    <scope>NUCLEOTIDE SEQUENCE [LARGE SCALE GENOMIC DNA]</scope>
    <source>
        <strain evidence="6">SpSt-289</strain>
    </source>
</reference>
<dbReference type="PIRSF" id="PIRSF000521">
    <property type="entry name" value="Transaminase_4ab_Lys_Orn"/>
    <property type="match status" value="1"/>
</dbReference>
<keyword evidence="5" id="KW-0055">Arginine biosynthesis</keyword>
<feature type="modified residue" description="N6-(pyridoxal phosphate)lysine" evidence="5">
    <location>
        <position position="266"/>
    </location>
</feature>
<dbReference type="InterPro" id="IPR015421">
    <property type="entry name" value="PyrdxlP-dep_Trfase_major"/>
</dbReference>
<dbReference type="FunFam" id="3.40.640.10:FF:000004">
    <property type="entry name" value="Acetylornithine aminotransferase"/>
    <property type="match status" value="1"/>
</dbReference>
<comment type="subunit">
    <text evidence="5">Homodimer.</text>
</comment>
<evidence type="ECO:0000313" key="6">
    <source>
        <dbReference type="EMBL" id="HDX30236.1"/>
    </source>
</evidence>
<dbReference type="Gene3D" id="3.90.1150.10">
    <property type="entry name" value="Aspartate Aminotransferase, domain 1"/>
    <property type="match status" value="1"/>
</dbReference>